<evidence type="ECO:0000259" key="4">
    <source>
        <dbReference type="Pfam" id="PF00755"/>
    </source>
</evidence>
<keyword evidence="6" id="KW-1185">Reference proteome</keyword>
<dbReference type="OrthoDB" id="240216at2759"/>
<protein>
    <recommendedName>
        <fullName evidence="4">Choline/carnitine acyltransferase domain-containing protein</fullName>
    </recommendedName>
</protein>
<name>A0A3S5B0J1_9PLAT</name>
<feature type="active site" description="Proton acceptor" evidence="2">
    <location>
        <position position="204"/>
    </location>
</feature>
<dbReference type="InterPro" id="IPR039551">
    <property type="entry name" value="Cho/carn_acyl_trans"/>
</dbReference>
<evidence type="ECO:0000313" key="5">
    <source>
        <dbReference type="EMBL" id="VEL33247.1"/>
    </source>
</evidence>
<dbReference type="InterPro" id="IPR000542">
    <property type="entry name" value="Carn_acyl_trans"/>
</dbReference>
<sequence>MCMEQFYVVLGNCRIPGLPEDSLRMRRASFDDLKLSSHICVFVSGQVFEVACYHPDSGQPCSVAELSASLDRCLHLATSSKTSSDGVGVCTSLPRDDWAKLYGKLRRDPQNADVLDSIESSLIVVCLDKATHVPLSENQLRDRKPTPGYSRSLFISPRETANASNTLHGFGPLKKEGNSSNRWFDKTIQLITSRDGSVGVNFEHTPSDAGAIIALVNAMLTREKQGSIETSDSMSLIRSGNLDRMVRTLAWNLDSADQEMTSRAGDNIQT</sequence>
<feature type="domain" description="Choline/carnitine acyltransferase" evidence="4">
    <location>
        <begin position="1"/>
        <end position="269"/>
    </location>
</feature>
<dbReference type="PANTHER" id="PTHR22589:SF103">
    <property type="entry name" value="CARNITINE O-ACETYL-TRANSFERASE, ISOFORM A-RELATED"/>
    <property type="match status" value="1"/>
</dbReference>
<comment type="similarity">
    <text evidence="3">Belongs to the carnitine/choline acetyltransferase family.</text>
</comment>
<dbReference type="InterPro" id="IPR042231">
    <property type="entry name" value="Cho/carn_acyl_trans_2"/>
</dbReference>
<reference evidence="5" key="1">
    <citation type="submission" date="2018-11" db="EMBL/GenBank/DDBJ databases">
        <authorList>
            <consortium name="Pathogen Informatics"/>
        </authorList>
    </citation>
    <scope>NUCLEOTIDE SEQUENCE</scope>
</reference>
<evidence type="ECO:0000256" key="2">
    <source>
        <dbReference type="PIRSR" id="PIRSR600542-1"/>
    </source>
</evidence>
<keyword evidence="1 3" id="KW-0012">Acyltransferase</keyword>
<dbReference type="Proteomes" id="UP000784294">
    <property type="component" value="Unassembled WGS sequence"/>
</dbReference>
<evidence type="ECO:0000256" key="3">
    <source>
        <dbReference type="RuleBase" id="RU003801"/>
    </source>
</evidence>
<evidence type="ECO:0000313" key="6">
    <source>
        <dbReference type="Proteomes" id="UP000784294"/>
    </source>
</evidence>
<organism evidence="5 6">
    <name type="scientific">Protopolystoma xenopodis</name>
    <dbReference type="NCBI Taxonomy" id="117903"/>
    <lineage>
        <taxon>Eukaryota</taxon>
        <taxon>Metazoa</taxon>
        <taxon>Spiralia</taxon>
        <taxon>Lophotrochozoa</taxon>
        <taxon>Platyhelminthes</taxon>
        <taxon>Monogenea</taxon>
        <taxon>Polyopisthocotylea</taxon>
        <taxon>Polystomatidea</taxon>
        <taxon>Polystomatidae</taxon>
        <taxon>Protopolystoma</taxon>
    </lineage>
</organism>
<gene>
    <name evidence="5" type="ORF">PXEA_LOCUS26687</name>
</gene>
<dbReference type="PROSITE" id="PS00440">
    <property type="entry name" value="ACYLTRANSF_C_2"/>
    <property type="match status" value="1"/>
</dbReference>
<dbReference type="PANTHER" id="PTHR22589">
    <property type="entry name" value="CARNITINE O-ACYLTRANSFERASE"/>
    <property type="match status" value="1"/>
</dbReference>
<dbReference type="GO" id="GO:0016746">
    <property type="term" value="F:acyltransferase activity"/>
    <property type="evidence" value="ECO:0007669"/>
    <property type="project" value="UniProtKB-KW"/>
</dbReference>
<evidence type="ECO:0000256" key="1">
    <source>
        <dbReference type="ARBA" id="ARBA00023315"/>
    </source>
</evidence>
<keyword evidence="3" id="KW-0808">Transferase</keyword>
<dbReference type="AlphaFoldDB" id="A0A3S5B0J1"/>
<dbReference type="Pfam" id="PF00755">
    <property type="entry name" value="Carn_acyltransf"/>
    <property type="match status" value="1"/>
</dbReference>
<dbReference type="EMBL" id="CAAALY010245418">
    <property type="protein sequence ID" value="VEL33247.1"/>
    <property type="molecule type" value="Genomic_DNA"/>
</dbReference>
<dbReference type="Gene3D" id="3.30.559.70">
    <property type="entry name" value="Choline/Carnitine o-acyltransferase, domain 2"/>
    <property type="match status" value="1"/>
</dbReference>
<proteinExistence type="inferred from homology"/>
<dbReference type="SUPFAM" id="SSF52777">
    <property type="entry name" value="CoA-dependent acyltransferases"/>
    <property type="match status" value="1"/>
</dbReference>
<comment type="caution">
    <text evidence="5">The sequence shown here is derived from an EMBL/GenBank/DDBJ whole genome shotgun (WGS) entry which is preliminary data.</text>
</comment>
<accession>A0A3S5B0J1</accession>